<dbReference type="SUPFAM" id="SSF103473">
    <property type="entry name" value="MFS general substrate transporter"/>
    <property type="match status" value="1"/>
</dbReference>
<protein>
    <submittedName>
        <fullName evidence="8">MFS transporter</fullName>
    </submittedName>
</protein>
<evidence type="ECO:0000313" key="9">
    <source>
        <dbReference type="Proteomes" id="UP000283469"/>
    </source>
</evidence>
<feature type="transmembrane region" description="Helical" evidence="6">
    <location>
        <begin position="392"/>
        <end position="415"/>
    </location>
</feature>
<feature type="transmembrane region" description="Helical" evidence="6">
    <location>
        <begin position="118"/>
        <end position="139"/>
    </location>
</feature>
<keyword evidence="4 6" id="KW-1133">Transmembrane helix</keyword>
<accession>A0A418YXV5</accession>
<dbReference type="PIRSF" id="PIRSF002808">
    <property type="entry name" value="Hexose_phosphate_transp"/>
    <property type="match status" value="1"/>
</dbReference>
<evidence type="ECO:0000256" key="3">
    <source>
        <dbReference type="ARBA" id="ARBA00022692"/>
    </source>
</evidence>
<feature type="transmembrane region" description="Helical" evidence="6">
    <location>
        <begin position="61"/>
        <end position="82"/>
    </location>
</feature>
<feature type="transmembrane region" description="Helical" evidence="6">
    <location>
        <begin position="89"/>
        <end position="112"/>
    </location>
</feature>
<feature type="transmembrane region" description="Helical" evidence="6">
    <location>
        <begin position="334"/>
        <end position="352"/>
    </location>
</feature>
<dbReference type="PROSITE" id="PS50850">
    <property type="entry name" value="MFS"/>
    <property type="match status" value="1"/>
</dbReference>
<feature type="transmembrane region" description="Helical" evidence="6">
    <location>
        <begin position="21"/>
        <end position="41"/>
    </location>
</feature>
<dbReference type="InterPro" id="IPR036259">
    <property type="entry name" value="MFS_trans_sf"/>
</dbReference>
<dbReference type="InterPro" id="IPR000849">
    <property type="entry name" value="Sugar_P_transporter"/>
</dbReference>
<keyword evidence="5 6" id="KW-0472">Membrane</keyword>
<keyword evidence="9" id="KW-1185">Reference proteome</keyword>
<comment type="subcellular location">
    <subcellularLocation>
        <location evidence="1">Cell membrane</location>
        <topology evidence="1">Multi-pass membrane protein</topology>
    </subcellularLocation>
</comment>
<feature type="domain" description="Major facilitator superfamily (MFS) profile" evidence="7">
    <location>
        <begin position="23"/>
        <end position="447"/>
    </location>
</feature>
<dbReference type="CDD" id="cd17319">
    <property type="entry name" value="MFS_ExuT_GudP_like"/>
    <property type="match status" value="1"/>
</dbReference>
<organism evidence="8 9">
    <name type="scientific">Sphingobium terrigena</name>
    <dbReference type="NCBI Taxonomy" id="2304063"/>
    <lineage>
        <taxon>Bacteria</taxon>
        <taxon>Pseudomonadati</taxon>
        <taxon>Pseudomonadota</taxon>
        <taxon>Alphaproteobacteria</taxon>
        <taxon>Sphingomonadales</taxon>
        <taxon>Sphingomonadaceae</taxon>
        <taxon>Sphingobium</taxon>
    </lineage>
</organism>
<name>A0A418YXV5_9SPHN</name>
<evidence type="ECO:0000256" key="4">
    <source>
        <dbReference type="ARBA" id="ARBA00022989"/>
    </source>
</evidence>
<dbReference type="OrthoDB" id="9794076at2"/>
<feature type="transmembrane region" description="Helical" evidence="6">
    <location>
        <begin position="177"/>
        <end position="198"/>
    </location>
</feature>
<dbReference type="PANTHER" id="PTHR11662:SF399">
    <property type="entry name" value="FI19708P1-RELATED"/>
    <property type="match status" value="1"/>
</dbReference>
<dbReference type="InterPro" id="IPR011701">
    <property type="entry name" value="MFS"/>
</dbReference>
<evidence type="ECO:0000313" key="8">
    <source>
        <dbReference type="EMBL" id="RJG57662.1"/>
    </source>
</evidence>
<dbReference type="AlphaFoldDB" id="A0A418YXV5"/>
<evidence type="ECO:0000256" key="1">
    <source>
        <dbReference type="ARBA" id="ARBA00004651"/>
    </source>
</evidence>
<reference evidence="8 9" key="1">
    <citation type="submission" date="2018-08" db="EMBL/GenBank/DDBJ databases">
        <title>Sphingobium sp. EO9.</title>
        <authorList>
            <person name="Park Y."/>
            <person name="Kim K.H."/>
            <person name="Jeon C.O."/>
        </authorList>
    </citation>
    <scope>NUCLEOTIDE SEQUENCE [LARGE SCALE GENOMIC DNA]</scope>
    <source>
        <strain evidence="8 9">EO9</strain>
    </source>
</reference>
<keyword evidence="3 6" id="KW-0812">Transmembrane</keyword>
<evidence type="ECO:0000259" key="7">
    <source>
        <dbReference type="PROSITE" id="PS50850"/>
    </source>
</evidence>
<dbReference type="RefSeq" id="WP_119743394.1">
    <property type="nucleotide sequence ID" value="NZ_QVRA01000001.1"/>
</dbReference>
<dbReference type="PANTHER" id="PTHR11662">
    <property type="entry name" value="SOLUTE CARRIER FAMILY 17"/>
    <property type="match status" value="1"/>
</dbReference>
<feature type="transmembrane region" description="Helical" evidence="6">
    <location>
        <begin position="151"/>
        <end position="171"/>
    </location>
</feature>
<feature type="transmembrane region" description="Helical" evidence="6">
    <location>
        <begin position="263"/>
        <end position="286"/>
    </location>
</feature>
<dbReference type="InterPro" id="IPR050382">
    <property type="entry name" value="MFS_Na/Anion_cotransporter"/>
</dbReference>
<dbReference type="Pfam" id="PF07690">
    <property type="entry name" value="MFS_1"/>
    <property type="match status" value="1"/>
</dbReference>
<feature type="transmembrane region" description="Helical" evidence="6">
    <location>
        <begin position="358"/>
        <end position="380"/>
    </location>
</feature>
<feature type="transmembrane region" description="Helical" evidence="6">
    <location>
        <begin position="421"/>
        <end position="443"/>
    </location>
</feature>
<evidence type="ECO:0000256" key="2">
    <source>
        <dbReference type="ARBA" id="ARBA00022475"/>
    </source>
</evidence>
<dbReference type="GO" id="GO:0022857">
    <property type="term" value="F:transmembrane transporter activity"/>
    <property type="evidence" value="ECO:0007669"/>
    <property type="project" value="InterPro"/>
</dbReference>
<evidence type="ECO:0000256" key="5">
    <source>
        <dbReference type="ARBA" id="ARBA00023136"/>
    </source>
</evidence>
<feature type="transmembrane region" description="Helical" evidence="6">
    <location>
        <begin position="298"/>
        <end position="322"/>
    </location>
</feature>
<dbReference type="Proteomes" id="UP000283469">
    <property type="component" value="Unassembled WGS sequence"/>
</dbReference>
<dbReference type="EMBL" id="QVRA01000001">
    <property type="protein sequence ID" value="RJG57662.1"/>
    <property type="molecule type" value="Genomic_DNA"/>
</dbReference>
<dbReference type="InterPro" id="IPR020846">
    <property type="entry name" value="MFS_dom"/>
</dbReference>
<evidence type="ECO:0000256" key="6">
    <source>
        <dbReference type="SAM" id="Phobius"/>
    </source>
</evidence>
<dbReference type="Gene3D" id="1.20.1250.20">
    <property type="entry name" value="MFS general substrate transporter like domains"/>
    <property type="match status" value="2"/>
</dbReference>
<dbReference type="GO" id="GO:0005886">
    <property type="term" value="C:plasma membrane"/>
    <property type="evidence" value="ECO:0007669"/>
    <property type="project" value="UniProtKB-SubCell"/>
</dbReference>
<gene>
    <name evidence="8" type="ORF">D0Z70_00050</name>
</gene>
<sequence length="452" mass="48388">MASSWLQSPVETSSRPGRYRWVVVTLVFIVYTAAYCDRAAIGITLPSIKAEFGLTNTQAGVLISAFAFIYAGFQVPGALLISRFGVRRILPLFLILTSLVTLGTGLSSGLVALFGLRILLGLAESPLGVAAVTTINNWFPKQEKGTATGILYAATKFAPLIVPPLGALILVSLGWRWVFLTLAVPGTFLALIWAIFVADGPRKSRFVTASEADFIDADEPSPVSLQNATLDGMPRTKFDRLDYFLRARKAPLLQTPREILTSFNFIAITVAYFFIQGTAGFILAWLPTYLVEVKKFSIMNVGFVAASPFVGAVLGNVAGGLISDRLLGGRRKPAMMISAVFTMVSMYLLTSAPNEPLALSILLFGIGFFLSIGLAAFVIYPSRLCDQQRFPLAMGYISTGGQLGAAVVPLTAGLLLDHYGWNAVFIAISAGAGLAFLILTLAIEPLGEPAQS</sequence>
<keyword evidence="2" id="KW-1003">Cell membrane</keyword>
<proteinExistence type="predicted"/>
<comment type="caution">
    <text evidence="8">The sequence shown here is derived from an EMBL/GenBank/DDBJ whole genome shotgun (WGS) entry which is preliminary data.</text>
</comment>